<keyword evidence="1 3" id="KW-0235">DNA replication</keyword>
<dbReference type="CDD" id="cd00577">
    <property type="entry name" value="PCNA"/>
    <property type="match status" value="1"/>
</dbReference>
<dbReference type="Proteomes" id="UP001218895">
    <property type="component" value="Chromosome"/>
</dbReference>
<dbReference type="PANTHER" id="PTHR11352:SF0">
    <property type="entry name" value="PROLIFERATING CELL NUCLEAR ANTIGEN"/>
    <property type="match status" value="1"/>
</dbReference>
<dbReference type="Pfam" id="PF00705">
    <property type="entry name" value="PCNA_N"/>
    <property type="match status" value="1"/>
</dbReference>
<evidence type="ECO:0000256" key="2">
    <source>
        <dbReference type="ARBA" id="ARBA00023125"/>
    </source>
</evidence>
<dbReference type="HAMAP" id="MF_00317">
    <property type="entry name" value="DNApol_clamp_arch"/>
    <property type="match status" value="1"/>
</dbReference>
<dbReference type="InterPro" id="IPR000730">
    <property type="entry name" value="Pr_cel_nuc_antig"/>
</dbReference>
<dbReference type="SUPFAM" id="SSF55979">
    <property type="entry name" value="DNA clamp"/>
    <property type="match status" value="2"/>
</dbReference>
<dbReference type="RefSeq" id="WP_278100669.1">
    <property type="nucleotide sequence ID" value="NZ_CP091092.1"/>
</dbReference>
<dbReference type="GO" id="GO:0030337">
    <property type="term" value="F:DNA polymerase processivity factor activity"/>
    <property type="evidence" value="ECO:0007669"/>
    <property type="project" value="UniProtKB-UniRule"/>
</dbReference>
<keyword evidence="2 3" id="KW-0238">DNA-binding</keyword>
<evidence type="ECO:0000313" key="6">
    <source>
        <dbReference type="Proteomes" id="UP001218895"/>
    </source>
</evidence>
<dbReference type="AlphaFoldDB" id="A0AAF0JUH4"/>
<organism evidence="5 6">
    <name type="scientific">Methanomicrobium antiquum</name>
    <dbReference type="NCBI Taxonomy" id="487686"/>
    <lineage>
        <taxon>Archaea</taxon>
        <taxon>Methanobacteriati</taxon>
        <taxon>Methanobacteriota</taxon>
        <taxon>Stenosarchaea group</taxon>
        <taxon>Methanomicrobia</taxon>
        <taxon>Methanomicrobiales</taxon>
        <taxon>Methanomicrobiaceae</taxon>
        <taxon>Methanomicrobium</taxon>
    </lineage>
</organism>
<comment type="subunit">
    <text evidence="3">Homotrimer. The subunits circularize to form a toroid; DNA passes through its center. Replication factor C (RFC) is required to load the toroid on the DNA.</text>
</comment>
<feature type="domain" description="Proliferating cell nuclear antigen PCNA N-terminal" evidence="4">
    <location>
        <begin position="4"/>
        <end position="101"/>
    </location>
</feature>
<protein>
    <recommendedName>
        <fullName evidence="3">DNA polymerase sliding clamp</fullName>
    </recommendedName>
    <alternativeName>
        <fullName evidence="3">Proliferating cell nuclear antigen homolog</fullName>
        <shortName evidence="3">PCNA</shortName>
    </alternativeName>
</protein>
<dbReference type="GO" id="GO:0006272">
    <property type="term" value="P:leading strand elongation"/>
    <property type="evidence" value="ECO:0007669"/>
    <property type="project" value="TreeGrafter"/>
</dbReference>
<dbReference type="GO" id="GO:0003677">
    <property type="term" value="F:DNA binding"/>
    <property type="evidence" value="ECO:0007669"/>
    <property type="project" value="UniProtKB-UniRule"/>
</dbReference>
<dbReference type="Gene3D" id="3.70.10.10">
    <property type="match status" value="1"/>
</dbReference>
<evidence type="ECO:0000313" key="5">
    <source>
        <dbReference type="EMBL" id="WFN37828.1"/>
    </source>
</evidence>
<name>A0AAF0JUH4_9EURY</name>
<accession>A0AAF0JUH4</accession>
<dbReference type="GO" id="GO:0006275">
    <property type="term" value="P:regulation of DNA replication"/>
    <property type="evidence" value="ECO:0007669"/>
    <property type="project" value="UniProtKB-UniRule"/>
</dbReference>
<proteinExistence type="inferred from homology"/>
<evidence type="ECO:0000256" key="3">
    <source>
        <dbReference type="HAMAP-Rule" id="MF_00317"/>
    </source>
</evidence>
<dbReference type="PANTHER" id="PTHR11352">
    <property type="entry name" value="PROLIFERATING CELL NUCLEAR ANTIGEN"/>
    <property type="match status" value="1"/>
</dbReference>
<comment type="similarity">
    <text evidence="3">Belongs to the PCNA family.</text>
</comment>
<dbReference type="GeneID" id="79949821"/>
<dbReference type="KEGG" id="manq:L1994_05445"/>
<comment type="function">
    <text evidence="3">Sliding clamp subunit that acts as a moving platform for DNA processing. Responsible for tethering the catalytic subunit of DNA polymerase and other proteins to DNA during high-speed replication.</text>
</comment>
<reference evidence="5" key="1">
    <citation type="submission" date="2022-01" db="EMBL/GenBank/DDBJ databases">
        <title>Complete genome of Methanomicrobium antiquum DSM 21220.</title>
        <authorList>
            <person name="Chen S.-C."/>
            <person name="You Y.-T."/>
            <person name="Zhou Y.-Z."/>
            <person name="Lai M.-C."/>
        </authorList>
    </citation>
    <scope>NUCLEOTIDE SEQUENCE</scope>
    <source>
        <strain evidence="5">DSM 21220</strain>
    </source>
</reference>
<dbReference type="InterPro" id="IPR046938">
    <property type="entry name" value="DNA_clamp_sf"/>
</dbReference>
<dbReference type="InterPro" id="IPR022648">
    <property type="entry name" value="Pr_cel_nuc_antig_N"/>
</dbReference>
<gene>
    <name evidence="3" type="primary">pcn</name>
    <name evidence="5" type="ORF">L1994_05445</name>
</gene>
<keyword evidence="6" id="KW-1185">Reference proteome</keyword>
<sequence>MLKATIDAEIFKETVDVIAAIVTECRLNVSEAGFMTRAVDTANVAMISIELSPEAFSSYTADENVVGLDINKMKNIVSMMGKVDVLSLELPEGGYKMELAFGGYKYSLALLDVATVRKDPNMPTIQLPGKVVISGTELNNAIKAAALVSDKIAFGINPEKGTFYMEADGDTDHINLEIKGSDLKSFTPAEARSLFSLDYLKDMGRVMSRAEEVEIQIGLDHPVKFGFSIAGGNGKVEYLLAPRIEAD</sequence>
<evidence type="ECO:0000259" key="4">
    <source>
        <dbReference type="Pfam" id="PF00705"/>
    </source>
</evidence>
<dbReference type="PRINTS" id="PR00339">
    <property type="entry name" value="PCNACYCLIN"/>
</dbReference>
<dbReference type="NCBIfam" id="NF002222">
    <property type="entry name" value="PRK01115.1-5"/>
    <property type="match status" value="1"/>
</dbReference>
<dbReference type="EMBL" id="CP091092">
    <property type="protein sequence ID" value="WFN37828.1"/>
    <property type="molecule type" value="Genomic_DNA"/>
</dbReference>
<evidence type="ECO:0000256" key="1">
    <source>
        <dbReference type="ARBA" id="ARBA00022705"/>
    </source>
</evidence>